<protein>
    <submittedName>
        <fullName evidence="1">Uncharacterized protein</fullName>
    </submittedName>
</protein>
<sequence>MADGWAGIMQRYYDMPTMTAAFLINARRPVGVDDTAFIDLSSTDDVSAALKTLKRGKTSGPNEIGNSFTEIIQGLFRRL</sequence>
<dbReference type="Proteomes" id="UP000011713">
    <property type="component" value="Unassembled WGS sequence"/>
</dbReference>
<proteinExistence type="predicted"/>
<accession>M4BPF7</accession>
<name>M4BPF7_HYAAE</name>
<evidence type="ECO:0000313" key="2">
    <source>
        <dbReference type="Proteomes" id="UP000011713"/>
    </source>
</evidence>
<evidence type="ECO:0000313" key="1">
    <source>
        <dbReference type="EnsemblProtists" id="HpaP808296"/>
    </source>
</evidence>
<reference evidence="2" key="1">
    <citation type="journal article" date="2010" name="Science">
        <title>Signatures of adaptation to obligate biotrophy in the Hyaloperonospora arabidopsidis genome.</title>
        <authorList>
            <person name="Baxter L."/>
            <person name="Tripathy S."/>
            <person name="Ishaque N."/>
            <person name="Boot N."/>
            <person name="Cabral A."/>
            <person name="Kemen E."/>
            <person name="Thines M."/>
            <person name="Ah-Fong A."/>
            <person name="Anderson R."/>
            <person name="Badejoko W."/>
            <person name="Bittner-Eddy P."/>
            <person name="Boore J.L."/>
            <person name="Chibucos M.C."/>
            <person name="Coates M."/>
            <person name="Dehal P."/>
            <person name="Delehaunty K."/>
            <person name="Dong S."/>
            <person name="Downton P."/>
            <person name="Dumas B."/>
            <person name="Fabro G."/>
            <person name="Fronick C."/>
            <person name="Fuerstenberg S.I."/>
            <person name="Fulton L."/>
            <person name="Gaulin E."/>
            <person name="Govers F."/>
            <person name="Hughes L."/>
            <person name="Humphray S."/>
            <person name="Jiang R.H."/>
            <person name="Judelson H."/>
            <person name="Kamoun S."/>
            <person name="Kyung K."/>
            <person name="Meijer H."/>
            <person name="Minx P."/>
            <person name="Morris P."/>
            <person name="Nelson J."/>
            <person name="Phuntumart V."/>
            <person name="Qutob D."/>
            <person name="Rehmany A."/>
            <person name="Rougon-Cardoso A."/>
            <person name="Ryden P."/>
            <person name="Torto-Alalibo T."/>
            <person name="Studholme D."/>
            <person name="Wang Y."/>
            <person name="Win J."/>
            <person name="Wood J."/>
            <person name="Clifton S.W."/>
            <person name="Rogers J."/>
            <person name="Van den Ackerveken G."/>
            <person name="Jones J.D."/>
            <person name="McDowell J.M."/>
            <person name="Beynon J."/>
            <person name="Tyler B.M."/>
        </authorList>
    </citation>
    <scope>NUCLEOTIDE SEQUENCE [LARGE SCALE GENOMIC DNA]</scope>
    <source>
        <strain evidence="2">Emoy2</strain>
    </source>
</reference>
<dbReference type="InParanoid" id="M4BPF7"/>
<dbReference type="AlphaFoldDB" id="M4BPF7"/>
<dbReference type="VEuPathDB" id="FungiDB:HpaG808296"/>
<organism evidence="1 2">
    <name type="scientific">Hyaloperonospora arabidopsidis (strain Emoy2)</name>
    <name type="common">Downy mildew agent</name>
    <name type="synonym">Peronospora arabidopsidis</name>
    <dbReference type="NCBI Taxonomy" id="559515"/>
    <lineage>
        <taxon>Eukaryota</taxon>
        <taxon>Sar</taxon>
        <taxon>Stramenopiles</taxon>
        <taxon>Oomycota</taxon>
        <taxon>Peronosporomycetes</taxon>
        <taxon>Peronosporales</taxon>
        <taxon>Peronosporaceae</taxon>
        <taxon>Hyaloperonospora</taxon>
    </lineage>
</organism>
<reference evidence="1" key="2">
    <citation type="submission" date="2015-06" db="UniProtKB">
        <authorList>
            <consortium name="EnsemblProtists"/>
        </authorList>
    </citation>
    <scope>IDENTIFICATION</scope>
    <source>
        <strain evidence="1">Emoy2</strain>
    </source>
</reference>
<dbReference type="EMBL" id="JH598509">
    <property type="status" value="NOT_ANNOTATED_CDS"/>
    <property type="molecule type" value="Genomic_DNA"/>
</dbReference>
<dbReference type="HOGENOM" id="CLU_2643298_0_0_1"/>
<dbReference type="EnsemblProtists" id="HpaT808296">
    <property type="protein sequence ID" value="HpaP808296"/>
    <property type="gene ID" value="HpaG808296"/>
</dbReference>
<keyword evidence="2" id="KW-1185">Reference proteome</keyword>